<dbReference type="EMBL" id="LGRX02005303">
    <property type="protein sequence ID" value="KAK3278735.1"/>
    <property type="molecule type" value="Genomic_DNA"/>
</dbReference>
<reference evidence="3 4" key="1">
    <citation type="journal article" date="2015" name="Genome Biol. Evol.">
        <title>Comparative Genomics of a Bacterivorous Green Alga Reveals Evolutionary Causalities and Consequences of Phago-Mixotrophic Mode of Nutrition.</title>
        <authorList>
            <person name="Burns J.A."/>
            <person name="Paasch A."/>
            <person name="Narechania A."/>
            <person name="Kim E."/>
        </authorList>
    </citation>
    <scope>NUCLEOTIDE SEQUENCE [LARGE SCALE GENOMIC DNA]</scope>
    <source>
        <strain evidence="3 4">PLY_AMNH</strain>
    </source>
</reference>
<evidence type="ECO:0000256" key="1">
    <source>
        <dbReference type="SAM" id="MobiDB-lite"/>
    </source>
</evidence>
<evidence type="ECO:0000313" key="4">
    <source>
        <dbReference type="Proteomes" id="UP001190700"/>
    </source>
</evidence>
<feature type="compositionally biased region" description="Basic residues" evidence="1">
    <location>
        <begin position="60"/>
        <end position="73"/>
    </location>
</feature>
<feature type="transmembrane region" description="Helical" evidence="2">
    <location>
        <begin position="120"/>
        <end position="143"/>
    </location>
</feature>
<keyword evidence="2" id="KW-0472">Membrane</keyword>
<proteinExistence type="predicted"/>
<comment type="caution">
    <text evidence="3">The sequence shown here is derived from an EMBL/GenBank/DDBJ whole genome shotgun (WGS) entry which is preliminary data.</text>
</comment>
<feature type="region of interest" description="Disordered" evidence="1">
    <location>
        <begin position="1"/>
        <end position="73"/>
    </location>
</feature>
<sequence>MGMLTEEMKHLGVSSEAPLSPLPTSLSPPSLLPSSSPQPSLPSPSPSQPYTPSSSPPRILPRHPPHPSIPSHRHRHRVAIAITIAITIATTITIHTYSSITLAIPPTFYLITHVNPTFPPISLTTQCVLAASMFCGALTSYAISSVTFSAHFTQSTRCAAARAST</sequence>
<keyword evidence="2" id="KW-1133">Transmembrane helix</keyword>
<gene>
    <name evidence="3" type="ORF">CYMTET_13349</name>
</gene>
<keyword evidence="4" id="KW-1185">Reference proteome</keyword>
<name>A0AAE0LBJ8_9CHLO</name>
<feature type="transmembrane region" description="Helical" evidence="2">
    <location>
        <begin position="78"/>
        <end position="100"/>
    </location>
</feature>
<accession>A0AAE0LBJ8</accession>
<feature type="compositionally biased region" description="Low complexity" evidence="1">
    <location>
        <begin position="18"/>
        <end position="38"/>
    </location>
</feature>
<protein>
    <submittedName>
        <fullName evidence="3">Uncharacterized protein</fullName>
    </submittedName>
</protein>
<feature type="compositionally biased region" description="Pro residues" evidence="1">
    <location>
        <begin position="39"/>
        <end position="59"/>
    </location>
</feature>
<evidence type="ECO:0000313" key="3">
    <source>
        <dbReference type="EMBL" id="KAK3278735.1"/>
    </source>
</evidence>
<dbReference type="Proteomes" id="UP001190700">
    <property type="component" value="Unassembled WGS sequence"/>
</dbReference>
<keyword evidence="2" id="KW-0812">Transmembrane</keyword>
<dbReference type="AlphaFoldDB" id="A0AAE0LBJ8"/>
<feature type="compositionally biased region" description="Basic and acidic residues" evidence="1">
    <location>
        <begin position="1"/>
        <end position="10"/>
    </location>
</feature>
<organism evidence="3 4">
    <name type="scientific">Cymbomonas tetramitiformis</name>
    <dbReference type="NCBI Taxonomy" id="36881"/>
    <lineage>
        <taxon>Eukaryota</taxon>
        <taxon>Viridiplantae</taxon>
        <taxon>Chlorophyta</taxon>
        <taxon>Pyramimonadophyceae</taxon>
        <taxon>Pyramimonadales</taxon>
        <taxon>Pyramimonadaceae</taxon>
        <taxon>Cymbomonas</taxon>
    </lineage>
</organism>
<evidence type="ECO:0000256" key="2">
    <source>
        <dbReference type="SAM" id="Phobius"/>
    </source>
</evidence>